<organism evidence="1 2">
    <name type="scientific">Mycena alexandri</name>
    <dbReference type="NCBI Taxonomy" id="1745969"/>
    <lineage>
        <taxon>Eukaryota</taxon>
        <taxon>Fungi</taxon>
        <taxon>Dikarya</taxon>
        <taxon>Basidiomycota</taxon>
        <taxon>Agaricomycotina</taxon>
        <taxon>Agaricomycetes</taxon>
        <taxon>Agaricomycetidae</taxon>
        <taxon>Agaricales</taxon>
        <taxon>Marasmiineae</taxon>
        <taxon>Mycenaceae</taxon>
        <taxon>Mycena</taxon>
    </lineage>
</organism>
<dbReference type="AlphaFoldDB" id="A0AAD6TLK2"/>
<comment type="caution">
    <text evidence="1">The sequence shown here is derived from an EMBL/GenBank/DDBJ whole genome shotgun (WGS) entry which is preliminary data.</text>
</comment>
<sequence length="526" mass="58857">MHRALEIAELVHIVCVNVAHGAQLPRKNQRDLNSLARVSRRFGEPALDLLWESQDGIINVLKTMAEDLWEVTDSDKKRSVRALRAIEAEDWVRFHVYARRVKLLLWIDYSDLEPGPPVSDVWSPVFALLAESLPVPHFFPNLKEIFWGVRGRDYLAFVNLFLAPQLETISIGDLATDAHLTILPTLPTRCPRLRCVTITTLPDLSMRHGPMSTMIHALPRIVELNIESIDQPSFEYLAQLPTLASLDIRNGPYFLPLPAPAESPKFPSLREITLASTPYAFLPAFFTLKGTWTLRRITMTTSSAPSASEIARLYALVAACCDCTTLHTLTLRTSSSAEAIPAAQIADSVIPPDCLRPLFSFRNLRQICLHPPAGFDLDDTAVADLARAWPTVRSLQLCGGAYRRPPSRVTFSGIRALARDCHYLHFVVFPFNALVVPRDDGGDAPLSGGTLSQVLWFDVHDTPVVDPAPVAAYMFHLFPRLREISTARWEHVPFELLERADALHQLWKQVKDLLPIPTAMIRDAGQ</sequence>
<reference evidence="1" key="1">
    <citation type="submission" date="2023-03" db="EMBL/GenBank/DDBJ databases">
        <title>Massive genome expansion in bonnet fungi (Mycena s.s.) driven by repeated elements and novel gene families across ecological guilds.</title>
        <authorList>
            <consortium name="Lawrence Berkeley National Laboratory"/>
            <person name="Harder C.B."/>
            <person name="Miyauchi S."/>
            <person name="Viragh M."/>
            <person name="Kuo A."/>
            <person name="Thoen E."/>
            <person name="Andreopoulos B."/>
            <person name="Lu D."/>
            <person name="Skrede I."/>
            <person name="Drula E."/>
            <person name="Henrissat B."/>
            <person name="Morin E."/>
            <person name="Kohler A."/>
            <person name="Barry K."/>
            <person name="LaButti K."/>
            <person name="Morin E."/>
            <person name="Salamov A."/>
            <person name="Lipzen A."/>
            <person name="Mereny Z."/>
            <person name="Hegedus B."/>
            <person name="Baldrian P."/>
            <person name="Stursova M."/>
            <person name="Weitz H."/>
            <person name="Taylor A."/>
            <person name="Grigoriev I.V."/>
            <person name="Nagy L.G."/>
            <person name="Martin F."/>
            <person name="Kauserud H."/>
        </authorList>
    </citation>
    <scope>NUCLEOTIDE SEQUENCE</scope>
    <source>
        <strain evidence="1">CBHHK200</strain>
    </source>
</reference>
<dbReference type="InterPro" id="IPR032675">
    <property type="entry name" value="LRR_dom_sf"/>
</dbReference>
<dbReference type="Proteomes" id="UP001218188">
    <property type="component" value="Unassembled WGS sequence"/>
</dbReference>
<dbReference type="SUPFAM" id="SSF52058">
    <property type="entry name" value="L domain-like"/>
    <property type="match status" value="1"/>
</dbReference>
<evidence type="ECO:0000313" key="2">
    <source>
        <dbReference type="Proteomes" id="UP001218188"/>
    </source>
</evidence>
<dbReference type="Gene3D" id="3.80.10.10">
    <property type="entry name" value="Ribonuclease Inhibitor"/>
    <property type="match status" value="1"/>
</dbReference>
<keyword evidence="2" id="KW-1185">Reference proteome</keyword>
<accession>A0AAD6TLK2</accession>
<name>A0AAD6TLK2_9AGAR</name>
<proteinExistence type="predicted"/>
<gene>
    <name evidence="1" type="ORF">C8F04DRAFT_339106</name>
</gene>
<protein>
    <submittedName>
        <fullName evidence="1">Uncharacterized protein</fullName>
    </submittedName>
</protein>
<evidence type="ECO:0000313" key="1">
    <source>
        <dbReference type="EMBL" id="KAJ7046062.1"/>
    </source>
</evidence>
<dbReference type="EMBL" id="JARJCM010000003">
    <property type="protein sequence ID" value="KAJ7046062.1"/>
    <property type="molecule type" value="Genomic_DNA"/>
</dbReference>